<dbReference type="GO" id="GO:0006397">
    <property type="term" value="P:mRNA processing"/>
    <property type="evidence" value="ECO:0007669"/>
    <property type="project" value="UniProtKB-KW"/>
</dbReference>
<sequence>MASFQVFVKNLQGESKCLRVGTPSVTGRELVGLVEDAEGIPSVFTRLVTGTSQLDDDSILSADDRGLFPSCTLLARLLGGKGGFGSLLRGSQSQKKTTNFDACRDMNGRRLRHVNSEKKLVEWQEQAKDREQEKLAAEQVKKDERELKQKVEKDNALAQLREQTEVILDKVEDAVKDAMSSKAAGKRKVEEPESVSVVKRVRMFGILEEEDEEESGDEDEGLDKDATVGPSGVATGDAVGPSHATSEATAEDAAKRDEKTDVISGETEAGSAGDQGNDTNAGADVENAHRPAVASNDGEAKEYGRPLDFSMFESAQEMEALGLERLKEELQDRGLKCGGSLSERAARLFLLKSVPLEKLDKKLFAKAPSSKKGT</sequence>
<reference evidence="13 14" key="1">
    <citation type="journal article" date="2014" name="Nat. Commun.">
        <title>Klebsormidium flaccidum genome reveals primary factors for plant terrestrial adaptation.</title>
        <authorList>
            <person name="Hori K."/>
            <person name="Maruyama F."/>
            <person name="Fujisawa T."/>
            <person name="Togashi T."/>
            <person name="Yamamoto N."/>
            <person name="Seo M."/>
            <person name="Sato S."/>
            <person name="Yamada T."/>
            <person name="Mori H."/>
            <person name="Tajima N."/>
            <person name="Moriyama T."/>
            <person name="Ikeuchi M."/>
            <person name="Watanabe M."/>
            <person name="Wada H."/>
            <person name="Kobayashi K."/>
            <person name="Saito M."/>
            <person name="Masuda T."/>
            <person name="Sasaki-Sekimoto Y."/>
            <person name="Mashiguchi K."/>
            <person name="Awai K."/>
            <person name="Shimojima M."/>
            <person name="Masuda S."/>
            <person name="Iwai M."/>
            <person name="Nobusawa T."/>
            <person name="Narise T."/>
            <person name="Kondo S."/>
            <person name="Saito H."/>
            <person name="Sato R."/>
            <person name="Murakawa M."/>
            <person name="Ihara Y."/>
            <person name="Oshima-Yamada Y."/>
            <person name="Ohtaka K."/>
            <person name="Satoh M."/>
            <person name="Sonobe K."/>
            <person name="Ishii M."/>
            <person name="Ohtani R."/>
            <person name="Kanamori-Sato M."/>
            <person name="Honoki R."/>
            <person name="Miyazaki D."/>
            <person name="Mochizuki H."/>
            <person name="Umetsu J."/>
            <person name="Higashi K."/>
            <person name="Shibata D."/>
            <person name="Kamiya Y."/>
            <person name="Sato N."/>
            <person name="Nakamura Y."/>
            <person name="Tabata S."/>
            <person name="Ida S."/>
            <person name="Kurokawa K."/>
            <person name="Ohta H."/>
        </authorList>
    </citation>
    <scope>NUCLEOTIDE SEQUENCE [LARGE SCALE GENOMIC DNA]</scope>
    <source>
        <strain evidence="13 14">NIES-2285</strain>
    </source>
</reference>
<evidence type="ECO:0000259" key="12">
    <source>
        <dbReference type="Pfam" id="PF22782"/>
    </source>
</evidence>
<dbReference type="InterPro" id="IPR029071">
    <property type="entry name" value="Ubiquitin-like_domsf"/>
</dbReference>
<feature type="region of interest" description="Disordered" evidence="10">
    <location>
        <begin position="206"/>
        <end position="305"/>
    </location>
</feature>
<evidence type="ECO:0000256" key="10">
    <source>
        <dbReference type="SAM" id="MobiDB-lite"/>
    </source>
</evidence>
<dbReference type="InterPro" id="IPR053822">
    <property type="entry name" value="SDE2-like_dom"/>
</dbReference>
<organism evidence="13 14">
    <name type="scientific">Klebsormidium nitens</name>
    <name type="common">Green alga</name>
    <name type="synonym">Ulothrix nitens</name>
    <dbReference type="NCBI Taxonomy" id="105231"/>
    <lineage>
        <taxon>Eukaryota</taxon>
        <taxon>Viridiplantae</taxon>
        <taxon>Streptophyta</taxon>
        <taxon>Klebsormidiophyceae</taxon>
        <taxon>Klebsormidiales</taxon>
        <taxon>Klebsormidiaceae</taxon>
        <taxon>Klebsormidium</taxon>
    </lineage>
</organism>
<dbReference type="InterPro" id="IPR051421">
    <property type="entry name" value="RNA_Proc_DNA_Dmg_Regulator"/>
</dbReference>
<feature type="domain" description="SDE2/SF3A3 SAP" evidence="11">
    <location>
        <begin position="298"/>
        <end position="366"/>
    </location>
</feature>
<feature type="compositionally biased region" description="Basic and acidic residues" evidence="10">
    <location>
        <begin position="252"/>
        <end position="261"/>
    </location>
</feature>
<dbReference type="Proteomes" id="UP000054558">
    <property type="component" value="Unassembled WGS sequence"/>
</dbReference>
<keyword evidence="8" id="KW-0131">Cell cycle</keyword>
<evidence type="ECO:0000256" key="2">
    <source>
        <dbReference type="ARBA" id="ARBA00004496"/>
    </source>
</evidence>
<dbReference type="PANTHER" id="PTHR12786:SF1">
    <property type="entry name" value="SPLICING REGULATOR SDE2"/>
    <property type="match status" value="1"/>
</dbReference>
<accession>A0A1Y1HW20</accession>
<evidence type="ECO:0000313" key="13">
    <source>
        <dbReference type="EMBL" id="GAQ82363.1"/>
    </source>
</evidence>
<dbReference type="InterPro" id="IPR025086">
    <property type="entry name" value="SDE2/SF3A3_SAP"/>
</dbReference>
<dbReference type="GO" id="GO:0005737">
    <property type="term" value="C:cytoplasm"/>
    <property type="evidence" value="ECO:0007669"/>
    <property type="project" value="UniProtKB-SubCell"/>
</dbReference>
<keyword evidence="4" id="KW-0963">Cytoplasm</keyword>
<dbReference type="Pfam" id="PF22782">
    <property type="entry name" value="SDE2"/>
    <property type="match status" value="1"/>
</dbReference>
<dbReference type="STRING" id="105231.A0A1Y1HW20"/>
<proteinExistence type="inferred from homology"/>
<dbReference type="SUPFAM" id="SSF54236">
    <property type="entry name" value="Ubiquitin-like"/>
    <property type="match status" value="1"/>
</dbReference>
<evidence type="ECO:0000256" key="9">
    <source>
        <dbReference type="SAM" id="Coils"/>
    </source>
</evidence>
<evidence type="ECO:0000313" key="14">
    <source>
        <dbReference type="Proteomes" id="UP000054558"/>
    </source>
</evidence>
<evidence type="ECO:0000256" key="8">
    <source>
        <dbReference type="ARBA" id="ARBA00023306"/>
    </source>
</evidence>
<dbReference type="Pfam" id="PF13297">
    <property type="entry name" value="SDE2_2C"/>
    <property type="match status" value="1"/>
</dbReference>
<dbReference type="AlphaFoldDB" id="A0A1Y1HW20"/>
<evidence type="ECO:0000256" key="1">
    <source>
        <dbReference type="ARBA" id="ARBA00004123"/>
    </source>
</evidence>
<dbReference type="OMA" id="YWMNDYK"/>
<evidence type="ECO:0000256" key="6">
    <source>
        <dbReference type="ARBA" id="ARBA00023187"/>
    </source>
</evidence>
<name>A0A1Y1HW20_KLENI</name>
<keyword evidence="7" id="KW-0539">Nucleus</keyword>
<dbReference type="EMBL" id="DF237058">
    <property type="protein sequence ID" value="GAQ82363.1"/>
    <property type="molecule type" value="Genomic_DNA"/>
</dbReference>
<comment type="subcellular location">
    <subcellularLocation>
        <location evidence="2">Cytoplasm</location>
    </subcellularLocation>
    <subcellularLocation>
        <location evidence="1">Nucleus</location>
    </subcellularLocation>
</comment>
<evidence type="ECO:0000256" key="3">
    <source>
        <dbReference type="ARBA" id="ARBA00008726"/>
    </source>
</evidence>
<evidence type="ECO:0000256" key="5">
    <source>
        <dbReference type="ARBA" id="ARBA00022664"/>
    </source>
</evidence>
<dbReference type="PANTHER" id="PTHR12786">
    <property type="entry name" value="SPLICING FACTOR SF3A-RELATED"/>
    <property type="match status" value="1"/>
</dbReference>
<dbReference type="Gene3D" id="3.10.20.90">
    <property type="entry name" value="Phosphatidylinositol 3-kinase Catalytic Subunit, Chain A, domain 1"/>
    <property type="match status" value="1"/>
</dbReference>
<evidence type="ECO:0000256" key="7">
    <source>
        <dbReference type="ARBA" id="ARBA00023242"/>
    </source>
</evidence>
<protein>
    <submittedName>
        <fullName evidence="13">Telomere_Sde2 domain containing protein</fullName>
    </submittedName>
</protein>
<keyword evidence="6" id="KW-0508">mRNA splicing</keyword>
<keyword evidence="5" id="KW-0507">mRNA processing</keyword>
<dbReference type="GO" id="GO:0005634">
    <property type="term" value="C:nucleus"/>
    <property type="evidence" value="ECO:0000318"/>
    <property type="project" value="GO_Central"/>
</dbReference>
<gene>
    <name evidence="13" type="ORF">KFL_001090120</name>
</gene>
<feature type="coiled-coil region" evidence="9">
    <location>
        <begin position="113"/>
        <end position="157"/>
    </location>
</feature>
<comment type="similarity">
    <text evidence="3">Belongs to the SDE2 family.</text>
</comment>
<feature type="compositionally biased region" description="Acidic residues" evidence="10">
    <location>
        <begin position="207"/>
        <end position="222"/>
    </location>
</feature>
<dbReference type="OrthoDB" id="547031at2759"/>
<keyword evidence="14" id="KW-1185">Reference proteome</keyword>
<feature type="domain" description="SDE2-like" evidence="12">
    <location>
        <begin position="79"/>
        <end position="176"/>
    </location>
</feature>
<keyword evidence="9" id="KW-0175">Coiled coil</keyword>
<evidence type="ECO:0000259" key="11">
    <source>
        <dbReference type="Pfam" id="PF13297"/>
    </source>
</evidence>
<evidence type="ECO:0000256" key="4">
    <source>
        <dbReference type="ARBA" id="ARBA00022490"/>
    </source>
</evidence>
<dbReference type="GO" id="GO:0008380">
    <property type="term" value="P:RNA splicing"/>
    <property type="evidence" value="ECO:0007669"/>
    <property type="project" value="UniProtKB-KW"/>
</dbReference>